<dbReference type="SUPFAM" id="SSF56784">
    <property type="entry name" value="HAD-like"/>
    <property type="match status" value="1"/>
</dbReference>
<dbReference type="SFLD" id="SFLDG01129">
    <property type="entry name" value="C1.5:_HAD__Beta-PGM__Phosphata"/>
    <property type="match status" value="1"/>
</dbReference>
<dbReference type="InParanoid" id="C2L0L2"/>
<evidence type="ECO:0000313" key="2">
    <source>
        <dbReference type="Proteomes" id="UP000004121"/>
    </source>
</evidence>
<dbReference type="OrthoDB" id="9792518at2"/>
<dbReference type="HOGENOM" id="CLU_045011_19_4_9"/>
<accession>C2L0L2</accession>
<dbReference type="GO" id="GO:0008967">
    <property type="term" value="F:phosphoglycolate phosphatase activity"/>
    <property type="evidence" value="ECO:0007669"/>
    <property type="project" value="TreeGrafter"/>
</dbReference>
<dbReference type="SFLD" id="SFLDS00003">
    <property type="entry name" value="Haloacid_Dehalogenase"/>
    <property type="match status" value="1"/>
</dbReference>
<dbReference type="InterPro" id="IPR041492">
    <property type="entry name" value="HAD_2"/>
</dbReference>
<name>C2L0L2_9FIRM</name>
<dbReference type="STRING" id="585501.HMPREF6123_2281"/>
<proteinExistence type="predicted"/>
<evidence type="ECO:0000313" key="1">
    <source>
        <dbReference type="EMBL" id="EEJ50472.1"/>
    </source>
</evidence>
<sequence length="237" mass="26453">MLSKTGNRRCRGSKGEKAMIKKAVIFDADGTLWDSVDLVAKAFSIKLQDFPETKGIRISREDLLPLMGKTMDQFAKSLIPQVEGKRGEEILGYCMQFENFYLSENKVQFYPHLEECIAALKAAEIGRYIVSNCQLGYIDAVLYGEKFSLGKTGDFLDMECYGSNGKKKAENIRILMERNHLKPEDCVYLGDTALDFSSATEAGISFIHASYGFGQVEGAERSISDLSELIHVLPFSL</sequence>
<dbReference type="Proteomes" id="UP000004121">
    <property type="component" value="Unassembled WGS sequence"/>
</dbReference>
<keyword evidence="1" id="KW-0378">Hydrolase</keyword>
<reference evidence="1 2" key="1">
    <citation type="submission" date="2009-04" db="EMBL/GenBank/DDBJ databases">
        <authorList>
            <person name="Qin X."/>
            <person name="Bachman B."/>
            <person name="Battles P."/>
            <person name="Bell A."/>
            <person name="Bess C."/>
            <person name="Bickham C."/>
            <person name="Chaboub L."/>
            <person name="Chen D."/>
            <person name="Coyle M."/>
            <person name="Deiros D.R."/>
            <person name="Dinh H."/>
            <person name="Forbes L."/>
            <person name="Fowler G."/>
            <person name="Francisco L."/>
            <person name="Fu Q."/>
            <person name="Gubbala S."/>
            <person name="Hale W."/>
            <person name="Han Y."/>
            <person name="Hemphill L."/>
            <person name="Highlander S.K."/>
            <person name="Hirani K."/>
            <person name="Hogues M."/>
            <person name="Jackson L."/>
            <person name="Jakkamsetti A."/>
            <person name="Javaid M."/>
            <person name="Jiang H."/>
            <person name="Korchina V."/>
            <person name="Kovar C."/>
            <person name="Lara F."/>
            <person name="Lee S."/>
            <person name="Mata R."/>
            <person name="Mathew T."/>
            <person name="Moen C."/>
            <person name="Morales K."/>
            <person name="Munidasa M."/>
            <person name="Nazareth L."/>
            <person name="Ngo R."/>
            <person name="Nguyen L."/>
            <person name="Okwuonu G."/>
            <person name="Ongeri F."/>
            <person name="Patil S."/>
            <person name="Petrosino J."/>
            <person name="Pham C."/>
            <person name="Pham P."/>
            <person name="Pu L.-L."/>
            <person name="Puazo M."/>
            <person name="Raj R."/>
            <person name="Reid J."/>
            <person name="Rouhana J."/>
            <person name="Saada N."/>
            <person name="Shang Y."/>
            <person name="Simmons D."/>
            <person name="Thornton R."/>
            <person name="Warren J."/>
            <person name="Weissenberger G."/>
            <person name="Zhang J."/>
            <person name="Zhang L."/>
            <person name="Zhou C."/>
            <person name="Zhu D."/>
            <person name="Muzny D."/>
            <person name="Worley K."/>
            <person name="Gibbs R."/>
        </authorList>
    </citation>
    <scope>NUCLEOTIDE SEQUENCE [LARGE SCALE GENOMIC DNA]</scope>
    <source>
        <strain evidence="1 2">F0268</strain>
    </source>
</reference>
<protein>
    <submittedName>
        <fullName evidence="1">HAD hydrolase, family IA, variant 1</fullName>
    </submittedName>
</protein>
<dbReference type="InterPro" id="IPR050155">
    <property type="entry name" value="HAD-like_hydrolase_sf"/>
</dbReference>
<gene>
    <name evidence="1" type="ORF">HMPREF6123_2281</name>
</gene>
<dbReference type="Pfam" id="PF13419">
    <property type="entry name" value="HAD_2"/>
    <property type="match status" value="1"/>
</dbReference>
<dbReference type="Gene3D" id="1.10.150.240">
    <property type="entry name" value="Putative phosphatase, domain 2"/>
    <property type="match status" value="1"/>
</dbReference>
<dbReference type="InterPro" id="IPR023198">
    <property type="entry name" value="PGP-like_dom2"/>
</dbReference>
<dbReference type="AlphaFoldDB" id="C2L0L2"/>
<dbReference type="Gene3D" id="3.40.50.1000">
    <property type="entry name" value="HAD superfamily/HAD-like"/>
    <property type="match status" value="1"/>
</dbReference>
<organism evidence="1 2">
    <name type="scientific">Oribacterium sinus F0268</name>
    <dbReference type="NCBI Taxonomy" id="585501"/>
    <lineage>
        <taxon>Bacteria</taxon>
        <taxon>Bacillati</taxon>
        <taxon>Bacillota</taxon>
        <taxon>Clostridia</taxon>
        <taxon>Lachnospirales</taxon>
        <taxon>Lachnospiraceae</taxon>
        <taxon>Oribacterium</taxon>
    </lineage>
</organism>
<comment type="caution">
    <text evidence="1">The sequence shown here is derived from an EMBL/GenBank/DDBJ whole genome shotgun (WGS) entry which is preliminary data.</text>
</comment>
<keyword evidence="2" id="KW-1185">Reference proteome</keyword>
<dbReference type="InterPro" id="IPR023214">
    <property type="entry name" value="HAD_sf"/>
</dbReference>
<dbReference type="InterPro" id="IPR036412">
    <property type="entry name" value="HAD-like_sf"/>
</dbReference>
<dbReference type="GO" id="GO:0006281">
    <property type="term" value="P:DNA repair"/>
    <property type="evidence" value="ECO:0007669"/>
    <property type="project" value="TreeGrafter"/>
</dbReference>
<dbReference type="PANTHER" id="PTHR43434">
    <property type="entry name" value="PHOSPHOGLYCOLATE PHOSPHATASE"/>
    <property type="match status" value="1"/>
</dbReference>
<dbReference type="PANTHER" id="PTHR43434:SF1">
    <property type="entry name" value="PHOSPHOGLYCOLATE PHOSPHATASE"/>
    <property type="match status" value="1"/>
</dbReference>
<dbReference type="EMBL" id="ACKX01000213">
    <property type="protein sequence ID" value="EEJ50472.1"/>
    <property type="molecule type" value="Genomic_DNA"/>
</dbReference>
<dbReference type="eggNOG" id="COG0546">
    <property type="taxonomic scope" value="Bacteria"/>
</dbReference>